<name>A0A7I8DFR2_9BACL</name>
<gene>
    <name evidence="1" type="ORF">skT53_31370</name>
</gene>
<protein>
    <submittedName>
        <fullName evidence="1">Uncharacterized protein</fullName>
    </submittedName>
</protein>
<organism evidence="1 2">
    <name type="scientific">Effusibacillus dendaii</name>
    <dbReference type="NCBI Taxonomy" id="2743772"/>
    <lineage>
        <taxon>Bacteria</taxon>
        <taxon>Bacillati</taxon>
        <taxon>Bacillota</taxon>
        <taxon>Bacilli</taxon>
        <taxon>Bacillales</taxon>
        <taxon>Alicyclobacillaceae</taxon>
        <taxon>Effusibacillus</taxon>
    </lineage>
</organism>
<keyword evidence="2" id="KW-1185">Reference proteome</keyword>
<dbReference type="KEGG" id="eff:skT53_31370"/>
<accession>A0A7I8DFR2</accession>
<reference evidence="1 2" key="1">
    <citation type="submission" date="2020-08" db="EMBL/GenBank/DDBJ databases">
        <title>Complete Genome Sequence of Effusibacillus dendaii Strain skT53, Isolated from Farmland soil.</title>
        <authorList>
            <person name="Konishi T."/>
            <person name="Kawasaki H."/>
        </authorList>
    </citation>
    <scope>NUCLEOTIDE SEQUENCE [LARGE SCALE GENOMIC DNA]</scope>
    <source>
        <strain evidence="2">skT53</strain>
    </source>
</reference>
<sequence>MLQQSMFQPGFGTNPQQVRQDIAQDLAYSNAGSQMGGFGGVQAGYGAQAMFQPGYAGTNAQAVKQNMGQTGFGFGSGAQFGAGSQSGNQMSLGPAASVLMSPGFAGTNVQKVRQDIAQESGYGIGATSQFGGTQYGNVNQQSNQFGQFGFGAQAMFQPGFAGTNEQSVRQDIARESGYGMGMGMGMGSQFSGQFGTAQGTGQGAQFMAMGLGGQGTSQGAVALGPGAQALMSPGFAGTNVQSVRQDIARESGYGMGMGGQFSGQFGTAQGTGQGAQFMAMSQGGQGTGQAAVTLGPGAQALMSPGFAGTNVQSVRQDIARESGYGMGMGSQFSGQFGTAQGTGQGAQFMAMSQGGQGTDQGAVTLGPGAQALMSPGFAGTNVQSVRQDIARESGYGMNMSGFAGTNAQSTFLS</sequence>
<dbReference type="AlphaFoldDB" id="A0A7I8DFR2"/>
<proteinExistence type="predicted"/>
<evidence type="ECO:0000313" key="1">
    <source>
        <dbReference type="EMBL" id="BCJ88152.1"/>
    </source>
</evidence>
<dbReference type="EMBL" id="AP023366">
    <property type="protein sequence ID" value="BCJ88152.1"/>
    <property type="molecule type" value="Genomic_DNA"/>
</dbReference>
<dbReference type="Proteomes" id="UP000593802">
    <property type="component" value="Chromosome"/>
</dbReference>
<evidence type="ECO:0000313" key="2">
    <source>
        <dbReference type="Proteomes" id="UP000593802"/>
    </source>
</evidence>
<dbReference type="RefSeq" id="WP_200758805.1">
    <property type="nucleotide sequence ID" value="NZ_AP023366.1"/>
</dbReference>